<gene>
    <name evidence="1" type="ordered locus">Ccel_2715</name>
</gene>
<keyword evidence="2" id="KW-1185">Reference proteome</keyword>
<dbReference type="EMBL" id="CP001348">
    <property type="protein sequence ID" value="ACL77026.1"/>
    <property type="molecule type" value="Genomic_DNA"/>
</dbReference>
<dbReference type="AlphaFoldDB" id="B8I7F5"/>
<evidence type="ECO:0000313" key="2">
    <source>
        <dbReference type="Proteomes" id="UP000001349"/>
    </source>
</evidence>
<proteinExistence type="predicted"/>
<dbReference type="Proteomes" id="UP000001349">
    <property type="component" value="Chromosome"/>
</dbReference>
<dbReference type="HOGENOM" id="CLU_3023957_0_0_9"/>
<organism evidence="1 2">
    <name type="scientific">Ruminiclostridium cellulolyticum (strain ATCC 35319 / DSM 5812 / JCM 6584 / H10)</name>
    <name type="common">Clostridium cellulolyticum</name>
    <dbReference type="NCBI Taxonomy" id="394503"/>
    <lineage>
        <taxon>Bacteria</taxon>
        <taxon>Bacillati</taxon>
        <taxon>Bacillota</taxon>
        <taxon>Clostridia</taxon>
        <taxon>Eubacteriales</taxon>
        <taxon>Oscillospiraceae</taxon>
        <taxon>Ruminiclostridium</taxon>
    </lineage>
</organism>
<sequence length="55" mass="6708">MLTVEQYISQMKKKDKLAEFDFQNHAENMTTVIKYVMDYFNNYLNPELMTMKYQS</sequence>
<name>B8I7F5_RUMCH</name>
<protein>
    <submittedName>
        <fullName evidence="1">Uncharacterized protein</fullName>
    </submittedName>
</protein>
<accession>B8I7F5</accession>
<dbReference type="KEGG" id="cce:Ccel_2715"/>
<reference evidence="1 2" key="1">
    <citation type="submission" date="2009-01" db="EMBL/GenBank/DDBJ databases">
        <title>Complete sequence of Clostridium cellulolyticum H10.</title>
        <authorList>
            <consortium name="US DOE Joint Genome Institute"/>
            <person name="Lucas S."/>
            <person name="Copeland A."/>
            <person name="Lapidus A."/>
            <person name="Glavina del Rio T."/>
            <person name="Dalin E."/>
            <person name="Tice H."/>
            <person name="Bruce D."/>
            <person name="Goodwin L."/>
            <person name="Pitluck S."/>
            <person name="Chertkov O."/>
            <person name="Saunders E."/>
            <person name="Brettin T."/>
            <person name="Detter J.C."/>
            <person name="Han C."/>
            <person name="Larimer F."/>
            <person name="Land M."/>
            <person name="Hauser L."/>
            <person name="Kyrpides N."/>
            <person name="Ivanova N."/>
            <person name="Zhou J."/>
            <person name="Richardson P."/>
        </authorList>
    </citation>
    <scope>NUCLEOTIDE SEQUENCE [LARGE SCALE GENOMIC DNA]</scope>
    <source>
        <strain evidence="2">ATCC 35319 / DSM 5812 / JCM 6584 / H10</strain>
    </source>
</reference>
<dbReference type="RefSeq" id="WP_015926098.1">
    <property type="nucleotide sequence ID" value="NC_011898.1"/>
</dbReference>
<evidence type="ECO:0000313" key="1">
    <source>
        <dbReference type="EMBL" id="ACL77026.1"/>
    </source>
</evidence>
<dbReference type="STRING" id="394503.Ccel_2715"/>